<evidence type="ECO:0000256" key="1">
    <source>
        <dbReference type="SAM" id="MobiDB-lite"/>
    </source>
</evidence>
<accession>U6GR94</accession>
<dbReference type="Proteomes" id="UP000018050">
    <property type="component" value="Unassembled WGS sequence"/>
</dbReference>
<dbReference type="GeneID" id="25274814"/>
<name>U6GR94_EIMAC</name>
<protein>
    <submittedName>
        <fullName evidence="2">Uncharacterized protein</fullName>
    </submittedName>
</protein>
<keyword evidence="3" id="KW-1185">Reference proteome</keyword>
<feature type="region of interest" description="Disordered" evidence="1">
    <location>
        <begin position="1"/>
        <end position="30"/>
    </location>
</feature>
<dbReference type="OrthoDB" id="348137at2759"/>
<proteinExistence type="predicted"/>
<sequence>SASHYQQAEKEAFEAVGSPGPEAAAEEQRRAAAEAQLKALKTVEERNISAYVVLQHLGFCEEERKAPNKKITGTDDVFRELLEASFAILPEDGPPRKGQKDSSFGAAAGAAAAAAAAAGRSRLTEKERAEMQYAAFS</sequence>
<evidence type="ECO:0000313" key="2">
    <source>
        <dbReference type="EMBL" id="CDI82710.1"/>
    </source>
</evidence>
<dbReference type="AlphaFoldDB" id="U6GR94"/>
<reference evidence="2" key="2">
    <citation type="submission" date="2013-10" db="EMBL/GenBank/DDBJ databases">
        <authorList>
            <person name="Aslett M."/>
        </authorList>
    </citation>
    <scope>NUCLEOTIDE SEQUENCE [LARGE SCALE GENOMIC DNA]</scope>
    <source>
        <strain evidence="2">Houghton</strain>
    </source>
</reference>
<reference evidence="2" key="1">
    <citation type="submission" date="2013-10" db="EMBL/GenBank/DDBJ databases">
        <title>Genomic analysis of the causative agents of coccidiosis in chickens.</title>
        <authorList>
            <person name="Reid A.J."/>
            <person name="Blake D."/>
            <person name="Billington K."/>
            <person name="Browne H."/>
            <person name="Dunn M."/>
            <person name="Hung S."/>
            <person name="Kawahara F."/>
            <person name="Miranda-Saavedra D."/>
            <person name="Mourier T."/>
            <person name="Nagra H."/>
            <person name="Otto T.D."/>
            <person name="Rawlings N."/>
            <person name="Sanchez A."/>
            <person name="Sanders M."/>
            <person name="Subramaniam C."/>
            <person name="Tay Y."/>
            <person name="Dear P."/>
            <person name="Doerig C."/>
            <person name="Gruber A."/>
            <person name="Parkinson J."/>
            <person name="Shirley M."/>
            <person name="Wan K.L."/>
            <person name="Berriman M."/>
            <person name="Tomley F."/>
            <person name="Pain A."/>
        </authorList>
    </citation>
    <scope>NUCLEOTIDE SEQUENCE [LARGE SCALE GENOMIC DNA]</scope>
    <source>
        <strain evidence="2">Houghton</strain>
    </source>
</reference>
<organism evidence="2 3">
    <name type="scientific">Eimeria acervulina</name>
    <name type="common">Coccidian parasite</name>
    <dbReference type="NCBI Taxonomy" id="5801"/>
    <lineage>
        <taxon>Eukaryota</taxon>
        <taxon>Sar</taxon>
        <taxon>Alveolata</taxon>
        <taxon>Apicomplexa</taxon>
        <taxon>Conoidasida</taxon>
        <taxon>Coccidia</taxon>
        <taxon>Eucoccidiorida</taxon>
        <taxon>Eimeriorina</taxon>
        <taxon>Eimeriidae</taxon>
        <taxon>Eimeria</taxon>
    </lineage>
</organism>
<dbReference type="EMBL" id="HG672695">
    <property type="protein sequence ID" value="CDI82710.1"/>
    <property type="molecule type" value="Genomic_DNA"/>
</dbReference>
<feature type="non-terminal residue" evidence="2">
    <location>
        <position position="137"/>
    </location>
</feature>
<feature type="non-terminal residue" evidence="2">
    <location>
        <position position="1"/>
    </location>
</feature>
<evidence type="ECO:0000313" key="3">
    <source>
        <dbReference type="Proteomes" id="UP000018050"/>
    </source>
</evidence>
<dbReference type="RefSeq" id="XP_013247994.1">
    <property type="nucleotide sequence ID" value="XM_013392540.1"/>
</dbReference>
<gene>
    <name evidence="2" type="ORF">EAH_00067440</name>
</gene>
<dbReference type="VEuPathDB" id="ToxoDB:EAH_00067440"/>